<reference evidence="2 3" key="1">
    <citation type="journal article" date="2009" name="Stand. Genomic Sci.">
        <title>Complete genome sequence of Beutenbergia cavernae type strain (HKI 0122).</title>
        <authorList>
            <person name="Land M."/>
            <person name="Pukall R."/>
            <person name="Abt B."/>
            <person name="Goker M."/>
            <person name="Rohde M."/>
            <person name="Glavina Del Rio T."/>
            <person name="Tice H."/>
            <person name="Copeland A."/>
            <person name="Cheng J.F."/>
            <person name="Lucas S."/>
            <person name="Chen F."/>
            <person name="Nolan M."/>
            <person name="Bruce D."/>
            <person name="Goodwin L."/>
            <person name="Pitluck S."/>
            <person name="Ivanova N."/>
            <person name="Mavromatis K."/>
            <person name="Ovchinnikova G."/>
            <person name="Pati A."/>
            <person name="Chen A."/>
            <person name="Palaniappan K."/>
            <person name="Hauser L."/>
            <person name="Chang Y.J."/>
            <person name="Jefferies C.C."/>
            <person name="Saunders E."/>
            <person name="Brettin T."/>
            <person name="Detter J.C."/>
            <person name="Han C."/>
            <person name="Chain P."/>
            <person name="Bristow J."/>
            <person name="Eisen J.A."/>
            <person name="Markowitz V."/>
            <person name="Hugenholtz P."/>
            <person name="Kyrpides N.C."/>
            <person name="Klenk H.P."/>
            <person name="Lapidus A."/>
        </authorList>
    </citation>
    <scope>NUCLEOTIDE SEQUENCE [LARGE SCALE GENOMIC DNA]</scope>
    <source>
        <strain evidence="3">ATCC BAA-8 / DSM 12333 / NBRC 16432</strain>
    </source>
</reference>
<organism evidence="2 3">
    <name type="scientific">Beutenbergia cavernae (strain ATCC BAA-8 / DSM 12333 / CCUG 43141 / JCM 11478 / NBRC 16432 / NCIMB 13614 / HKI 0122)</name>
    <dbReference type="NCBI Taxonomy" id="471853"/>
    <lineage>
        <taxon>Bacteria</taxon>
        <taxon>Bacillati</taxon>
        <taxon>Actinomycetota</taxon>
        <taxon>Actinomycetes</taxon>
        <taxon>Micrococcales</taxon>
        <taxon>Beutenbergiaceae</taxon>
        <taxon>Beutenbergia</taxon>
    </lineage>
</organism>
<evidence type="ECO:0000256" key="1">
    <source>
        <dbReference type="SAM" id="Phobius"/>
    </source>
</evidence>
<keyword evidence="1" id="KW-1133">Transmembrane helix</keyword>
<dbReference type="EMBL" id="CP001618">
    <property type="protein sequence ID" value="ACQ82369.1"/>
    <property type="molecule type" value="Genomic_DNA"/>
</dbReference>
<dbReference type="RefSeq" id="WP_015884606.1">
    <property type="nucleotide sequence ID" value="NC_012669.1"/>
</dbReference>
<accession>C5C611</accession>
<feature type="transmembrane region" description="Helical" evidence="1">
    <location>
        <begin position="139"/>
        <end position="162"/>
    </location>
</feature>
<gene>
    <name evidence="2" type="ordered locus">Bcav_4129</name>
</gene>
<dbReference type="InterPro" id="IPR009339">
    <property type="entry name" value="DUF998"/>
</dbReference>
<feature type="transmembrane region" description="Helical" evidence="1">
    <location>
        <begin position="99"/>
        <end position="119"/>
    </location>
</feature>
<dbReference type="Pfam" id="PF06197">
    <property type="entry name" value="DUF998"/>
    <property type="match status" value="1"/>
</dbReference>
<keyword evidence="1" id="KW-0472">Membrane</keyword>
<dbReference type="STRING" id="471853.Bcav_4129"/>
<dbReference type="HOGENOM" id="CLU_094600_0_0_11"/>
<protein>
    <recommendedName>
        <fullName evidence="4">DUF998 domain-containing protein</fullName>
    </recommendedName>
</protein>
<evidence type="ECO:0000313" key="2">
    <source>
        <dbReference type="EMBL" id="ACQ82369.1"/>
    </source>
</evidence>
<dbReference type="AlphaFoldDB" id="C5C611"/>
<feature type="transmembrane region" description="Helical" evidence="1">
    <location>
        <begin position="174"/>
        <end position="190"/>
    </location>
</feature>
<dbReference type="KEGG" id="bcv:Bcav_4129"/>
<dbReference type="eggNOG" id="COG3371">
    <property type="taxonomic scope" value="Bacteria"/>
</dbReference>
<sequence length="233" mass="24129">MTTLSTSTTAPIRPTHGTPSSTLRLLTAGAAAGPFFYASASVQMLVRDGFDLRVHPISQLATGDLGWIQTATFALTGLGVIALAVAHRRVVPDGVGRRAVPVLLAIAGLGFVLAGLFVMDPQHGFPLGTPDGPAPATSWHAVVHSSAAVLAFTALAVAYVVLTVRAVRERQVTAAFGHGLVALVLLAPVSPTSASLQVAATGVVAFAWTTAYALRLRRRVATGQQTHDRGEAR</sequence>
<feature type="transmembrane region" description="Helical" evidence="1">
    <location>
        <begin position="23"/>
        <end position="46"/>
    </location>
</feature>
<feature type="transmembrane region" description="Helical" evidence="1">
    <location>
        <begin position="196"/>
        <end position="214"/>
    </location>
</feature>
<keyword evidence="3" id="KW-1185">Reference proteome</keyword>
<feature type="transmembrane region" description="Helical" evidence="1">
    <location>
        <begin position="66"/>
        <end position="87"/>
    </location>
</feature>
<dbReference type="Proteomes" id="UP000007962">
    <property type="component" value="Chromosome"/>
</dbReference>
<keyword evidence="1" id="KW-0812">Transmembrane</keyword>
<proteinExistence type="predicted"/>
<evidence type="ECO:0008006" key="4">
    <source>
        <dbReference type="Google" id="ProtNLM"/>
    </source>
</evidence>
<name>C5C611_BEUC1</name>
<dbReference type="OrthoDB" id="8159487at2"/>
<evidence type="ECO:0000313" key="3">
    <source>
        <dbReference type="Proteomes" id="UP000007962"/>
    </source>
</evidence>